<dbReference type="InterPro" id="IPR017853">
    <property type="entry name" value="GH"/>
</dbReference>
<evidence type="ECO:0000256" key="1">
    <source>
        <dbReference type="ARBA" id="ARBA00008061"/>
    </source>
</evidence>
<keyword evidence="2" id="KW-0378">Hydrolase</keyword>
<organism evidence="5 6">
    <name type="scientific">Alteromonas profundi</name>
    <dbReference type="NCBI Taxonomy" id="2696062"/>
    <lineage>
        <taxon>Bacteria</taxon>
        <taxon>Pseudomonadati</taxon>
        <taxon>Pseudomonadota</taxon>
        <taxon>Gammaproteobacteria</taxon>
        <taxon>Alteromonadales</taxon>
        <taxon>Alteromonadaceae</taxon>
        <taxon>Alteromonas/Salinimonas group</taxon>
        <taxon>Alteromonas</taxon>
    </lineage>
</organism>
<dbReference type="SUPFAM" id="SSF51011">
    <property type="entry name" value="Glycosyl hydrolase domain"/>
    <property type="match status" value="1"/>
</dbReference>
<gene>
    <name evidence="5" type="primary">glgX</name>
    <name evidence="5" type="ORF">GTH32_05290</name>
</gene>
<evidence type="ECO:0000313" key="5">
    <source>
        <dbReference type="EMBL" id="NDV90610.1"/>
    </source>
</evidence>
<name>A0A7X5LKW8_9ALTE</name>
<comment type="caution">
    <text evidence="5">The sequence shown here is derived from an EMBL/GenBank/DDBJ whole genome shotgun (WGS) entry which is preliminary data.</text>
</comment>
<dbReference type="SMART" id="SM00642">
    <property type="entry name" value="Aamy"/>
    <property type="match status" value="1"/>
</dbReference>
<dbReference type="CDD" id="cd11326">
    <property type="entry name" value="AmyAc_Glg_debranch"/>
    <property type="match status" value="1"/>
</dbReference>
<dbReference type="GO" id="GO:0005980">
    <property type="term" value="P:glycogen catabolic process"/>
    <property type="evidence" value="ECO:0007669"/>
    <property type="project" value="InterPro"/>
</dbReference>
<dbReference type="Pfam" id="PF00128">
    <property type="entry name" value="Alpha-amylase"/>
    <property type="match status" value="1"/>
</dbReference>
<accession>A0A7X5LKW8</accession>
<keyword evidence="6" id="KW-1185">Reference proteome</keyword>
<dbReference type="RefSeq" id="WP_163084200.1">
    <property type="nucleotide sequence ID" value="NZ_JAAAWN010000005.1"/>
</dbReference>
<evidence type="ECO:0000313" key="6">
    <source>
        <dbReference type="Proteomes" id="UP000470213"/>
    </source>
</evidence>
<dbReference type="InterPro" id="IPR004193">
    <property type="entry name" value="Glyco_hydro_13_N"/>
</dbReference>
<dbReference type="InterPro" id="IPR014756">
    <property type="entry name" value="Ig_E-set"/>
</dbReference>
<proteinExistence type="inferred from homology"/>
<dbReference type="CDD" id="cd02856">
    <property type="entry name" value="E_set_GDE_Isoamylase_N"/>
    <property type="match status" value="1"/>
</dbReference>
<dbReference type="Proteomes" id="UP000470213">
    <property type="component" value="Unassembled WGS sequence"/>
</dbReference>
<dbReference type="Pfam" id="PF02922">
    <property type="entry name" value="CBM_48"/>
    <property type="match status" value="1"/>
</dbReference>
<dbReference type="Gene3D" id="3.20.20.80">
    <property type="entry name" value="Glycosidases"/>
    <property type="match status" value="1"/>
</dbReference>
<sequence>MNVTNSAPHLFEVFVGEAQPQGPTLFDDGCNFAVYAPDAKAVILCLFHADTEEPLAEIHLPEKSGDIWHGYISNVDEGQLYGYRVERGEGQLHDVSTNKLLIDPYAKKLSRAINWDERQYKGDSQFMVPKGVVLDPSLYSPMLASSVRYPANKRIVYEAHVKGLTKRHPDVPKEHRGKFLGACHPSVVEHIKRLGVTTVQFMPMCAFMPEPFITDKGLTNYWGYNPINFFAPEPRYANKDALAEIKQMVSAYHNAGIEVIVDVVFNHTAESGKGGPILSFKGFCPYQAYLLEQNKKGDLEYSNHSGCGNTIHTSHPYMMTLILDAMRYWVSVIGVDGFRFDLAVCLGREPQQYNRYAGLIRAIGQDPQLKDKVLLAEPWDIGPGGYQVGNFPTPWLEVNDKYRDTVRAFWRGDEGLAPDFATRLMGSRDIFHKGYRHISSSVNHITYHDGFTLHDLVSYAERHNEANLEDNRDGHGHNLSANYGAEGETQDKKVLSLRERQKRNLFATLIFSQGTPHVLGGDELSRTQNGNNNAYCQDNPISWFDWDLNKRKQDFLSFCQYVIKLRRTSSLLSEIKLDDDPYSLSRNVSQINWFKPDGSDKESEDWNAAHNKAFGVEIRGKATSAQSPEHWFLCFNASDNDVRFHLPSLSPKGGWTLRLDTRYASLDNQPDICIQRVFLQAGRSLTLFSYSEVNG</sequence>
<dbReference type="GO" id="GO:0004135">
    <property type="term" value="F:amylo-alpha-1,6-glucosidase activity"/>
    <property type="evidence" value="ECO:0007669"/>
    <property type="project" value="InterPro"/>
</dbReference>
<dbReference type="Gene3D" id="2.60.40.10">
    <property type="entry name" value="Immunoglobulins"/>
    <property type="match status" value="1"/>
</dbReference>
<dbReference type="InterPro" id="IPR048644">
    <property type="entry name" value="Isoamylase_C"/>
</dbReference>
<dbReference type="SUPFAM" id="SSF51445">
    <property type="entry name" value="(Trans)glycosidases"/>
    <property type="match status" value="1"/>
</dbReference>
<dbReference type="PANTHER" id="PTHR43002">
    <property type="entry name" value="GLYCOGEN DEBRANCHING ENZYME"/>
    <property type="match status" value="1"/>
</dbReference>
<dbReference type="InterPro" id="IPR013780">
    <property type="entry name" value="Glyco_hydro_b"/>
</dbReference>
<dbReference type="InterPro" id="IPR011837">
    <property type="entry name" value="Glycogen_debranch_GlgX"/>
</dbReference>
<dbReference type="InterPro" id="IPR013783">
    <property type="entry name" value="Ig-like_fold"/>
</dbReference>
<keyword evidence="3" id="KW-0326">Glycosidase</keyword>
<dbReference type="InterPro" id="IPR044505">
    <property type="entry name" value="GlgX_Isoamylase_N_E_set"/>
</dbReference>
<feature type="domain" description="Glycosyl hydrolase family 13 catalytic" evidence="4">
    <location>
        <begin position="162"/>
        <end position="566"/>
    </location>
</feature>
<comment type="similarity">
    <text evidence="1">Belongs to the glycosyl hydrolase 13 family.</text>
</comment>
<evidence type="ECO:0000256" key="3">
    <source>
        <dbReference type="ARBA" id="ARBA00023295"/>
    </source>
</evidence>
<dbReference type="InterPro" id="IPR006047">
    <property type="entry name" value="GH13_cat_dom"/>
</dbReference>
<dbReference type="SUPFAM" id="SSF81296">
    <property type="entry name" value="E set domains"/>
    <property type="match status" value="1"/>
</dbReference>
<dbReference type="Gene3D" id="2.60.40.1180">
    <property type="entry name" value="Golgi alpha-mannosidase II"/>
    <property type="match status" value="1"/>
</dbReference>
<reference evidence="5 6" key="1">
    <citation type="submission" date="2020-01" db="EMBL/GenBank/DDBJ databases">
        <authorList>
            <person name="Chen J."/>
            <person name="Zhu S."/>
            <person name="Yang J."/>
        </authorList>
    </citation>
    <scope>NUCLEOTIDE SEQUENCE [LARGE SCALE GENOMIC DNA]</scope>
    <source>
        <strain evidence="5 6">345S023</strain>
    </source>
</reference>
<evidence type="ECO:0000256" key="2">
    <source>
        <dbReference type="ARBA" id="ARBA00022801"/>
    </source>
</evidence>
<dbReference type="Pfam" id="PF21331">
    <property type="entry name" value="Isoamylase_C"/>
    <property type="match status" value="1"/>
</dbReference>
<protein>
    <submittedName>
        <fullName evidence="5">Glycogen debranching protein GlgX</fullName>
    </submittedName>
</protein>
<dbReference type="AlphaFoldDB" id="A0A7X5LKW8"/>
<dbReference type="EMBL" id="JAAAWN010000005">
    <property type="protein sequence ID" value="NDV90610.1"/>
    <property type="molecule type" value="Genomic_DNA"/>
</dbReference>
<dbReference type="NCBIfam" id="TIGR02100">
    <property type="entry name" value="glgX_debranch"/>
    <property type="match status" value="1"/>
</dbReference>
<evidence type="ECO:0000259" key="4">
    <source>
        <dbReference type="SMART" id="SM00642"/>
    </source>
</evidence>